<dbReference type="Gene3D" id="3.60.10.10">
    <property type="entry name" value="Endonuclease/exonuclease/phosphatase"/>
    <property type="match status" value="1"/>
</dbReference>
<evidence type="ECO:0000259" key="5">
    <source>
        <dbReference type="PROSITE" id="PS50222"/>
    </source>
</evidence>
<dbReference type="SUPFAM" id="SSF47473">
    <property type="entry name" value="EF-hand"/>
    <property type="match status" value="1"/>
</dbReference>
<keyword evidence="3" id="KW-0865">Zymogen</keyword>
<dbReference type="PROSITE" id="PS00018">
    <property type="entry name" value="EF_HAND_1"/>
    <property type="match status" value="1"/>
</dbReference>
<dbReference type="Gene3D" id="3.90.70.10">
    <property type="entry name" value="Cysteine proteinases"/>
    <property type="match status" value="1"/>
</dbReference>
<dbReference type="PROSITE" id="PS50222">
    <property type="entry name" value="EF_HAND_2"/>
    <property type="match status" value="1"/>
</dbReference>
<gene>
    <name evidence="6" type="ORF">C1SCF055_LOCUS43173</name>
</gene>
<dbReference type="EMBL" id="CAMXCT030006704">
    <property type="protein sequence ID" value="CAL4805933.1"/>
    <property type="molecule type" value="Genomic_DNA"/>
</dbReference>
<dbReference type="GO" id="GO:0006508">
    <property type="term" value="P:proteolysis"/>
    <property type="evidence" value="ECO:0007669"/>
    <property type="project" value="InterPro"/>
</dbReference>
<dbReference type="SUPFAM" id="SSF56219">
    <property type="entry name" value="DNase I-like"/>
    <property type="match status" value="1"/>
</dbReference>
<organism evidence="6">
    <name type="scientific">Cladocopium goreaui</name>
    <dbReference type="NCBI Taxonomy" id="2562237"/>
    <lineage>
        <taxon>Eukaryota</taxon>
        <taxon>Sar</taxon>
        <taxon>Alveolata</taxon>
        <taxon>Dinophyceae</taxon>
        <taxon>Suessiales</taxon>
        <taxon>Symbiodiniaceae</taxon>
        <taxon>Cladocopium</taxon>
    </lineage>
</organism>
<dbReference type="InterPro" id="IPR013128">
    <property type="entry name" value="Peptidase_C1A"/>
</dbReference>
<dbReference type="Pfam" id="PF00112">
    <property type="entry name" value="Peptidase_C1"/>
    <property type="match status" value="1"/>
</dbReference>
<dbReference type="SUPFAM" id="SSF54001">
    <property type="entry name" value="Cysteine proteinases"/>
    <property type="match status" value="1"/>
</dbReference>
<dbReference type="GO" id="GO:0005509">
    <property type="term" value="F:calcium ion binding"/>
    <property type="evidence" value="ECO:0007669"/>
    <property type="project" value="InterPro"/>
</dbReference>
<dbReference type="EMBL" id="CAMXCT020006704">
    <property type="protein sequence ID" value="CAL1171996.1"/>
    <property type="molecule type" value="Genomic_DNA"/>
</dbReference>
<dbReference type="Gene3D" id="1.10.238.10">
    <property type="entry name" value="EF-hand"/>
    <property type="match status" value="1"/>
</dbReference>
<dbReference type="InterPro" id="IPR018247">
    <property type="entry name" value="EF_Hand_1_Ca_BS"/>
</dbReference>
<dbReference type="EMBL" id="CAMXCT010006704">
    <property type="protein sequence ID" value="CAI4018621.1"/>
    <property type="molecule type" value="Genomic_DNA"/>
</dbReference>
<dbReference type="SMART" id="SM00645">
    <property type="entry name" value="Pept_C1"/>
    <property type="match status" value="1"/>
</dbReference>
<sequence length="2797" mass="310395">MTCFLMNGIRMNPIKLAQICASMDGKFNFEEFWHLMQAVKAGLRHGPDVWLKQRQGVDELKTASAGQRGARAGRRLWYEVLTTGEKMAARKSRAMGAGPLRGQVPLTALGPEDVLSAVAPILIDAARQGLKKVVLDGKTFAPFGMLPHAVEPVKVAAFRPKAGSQLGRTTNASWVSLVVDCEIHTGEMMVGTSVPDLTKVRIFGDIGRQVVGCRRLTLLDVLLDLSKGWVDLLLTDLSVVVAHGLRPATDALRFVELCSGIACSGVGLSSVGFRHLASVEWKQPLADLHLSCHPDVPVFVQDAGFSDALVQQRGIYAQVFQLPLGSAGGCAMSHLQRVLGLPQSEPAEMLTSYRRSLFQACKDLFLDIPSVLPNMPGVEIQHIDGTTVVVHVSPQTTLAQLCRAEVDLTQQELEGQWCDARTGETIAWDEQVASRSIRVVPYQFTEVAHGSEVGHVPLPSIPALTMMDFFDDHSPRELLDAHEASEAGVSANSCPFGRVPEPKQSPEVCSVPELFRTSEAGESTNLGGPVMTARSESIADVSVCPKASEAGESSVSPSHVSPALAVVSASSNDTREALTSLADSVPPDVLIGLKHLRGPQLAALIPPLVKDARTCRHMRNEVVSNVSRLDALSREGSAMGDDEVNLHAHACMNDHWSPVVWKKGITEVQVSMWEHEDVDVSALYPLHGLISVAWGMPMFAVACSRRSYAKSHCGAAAVAFLAHMLIDAALPQTEEEMLAFHKALRDRFTAAVHNLYHVPKPWCWGLGTPDVLSITASLLHLHGVPQPHALSRAKLVVQSLGRSEVQKAVTGVSPWKSLKSLANLQSPPLQLIMPDEAAQKVIAKQSTKPAKSTVTKSFAPARPADMDPSKLVLDVGAFCVGDDEPLSQIQFSAVGPLARGVALATFAEATQFLQAGKLLTHHGLAILVLNPPTDFNTSLQWSTLRFAVRCSVNKEPLLVSGVLVQLGQQVVYQYRAKDVLAIPAAEVACARVTVYQDQLDVNWEEFTAKPVKYVVSALSCLQTCRQADCACAAWHPKPDQPQDALLDVFRRQYFNDAGKPVKWDKATSFAVMIRYVKSLEKEVLAASGRNGLYVEPKTEDALKPHPDFQVIWLPQHEFAQVVHAAKCEMHCIGLARAGRRYGLRVHVTHFPKVFASVKPDAVYLAPGDRLTYHCGPWPYGSDRKSMAKTLQASGWECRPLQPLHSVPGGLMWAVQAVTAPPSNVLSLQHGQVVITSQDTKPTGPEVTTNVVGLHGKFHVLNSVPADVLALSETHLTAAAKRSLTSSLRSMRSRTVATDWPDDLYQTGRLQFAAFQARASWTFGAVLYGFPEGKTHHNALQRTEAMLDFAVKRLSMQPGPRFLAGDFNFQPEDLAAVQVLRSKGWVEAQDLQHERTGAPIEPTCKGATRKDHLWMSPELALAFRGLKLCHDTFADHAVMLAVFAGNAAHLERFVWPCPKAVPWKQVRHVPAPVSFEAPGDPTAQYAKLWHCKEAQAADDLQHAWLPSMQGRGQQLKPQRRCTSQAPLKQGRIGDVCPAFFGFSAMHAKQFRQLRRLQNYCRWATNNQSGSATDNVHGIGLWNAIVRAPGFSPSFPDWWRSRQFVSPQDPFSIPPFCPDAHTAKQIFEAVYAEVRALEQRLNQAKASHRAEMHTRDKNLLFREVARNPAAPVETLLHKVHAEVESVDTNECAIILTQPAEVRPTDPLWIAGAQHEVIYSDHDKIWVSSVDDVQPGHKVAQTQYLGDFHDQWRQRWCRHDSTPFTHWATLIDFAKQVIKPCQIPHLQVTTPMLLAEFHRKKKTAATGLDGVSRQDWILADENTLESMISAFTRAEQDGQWPRQLLAGKVHSLAKTESASTVGDYRPITVFGLAYRAWSSLHSRHLLAWAEQWVDDSVYGNRQGRQAADLWHHVMLHVKNRTAQVNAFQAPSIRTLSYVDDWQTYSQSPAFASRQLELVEQYASLWDLTVDRKKTFGWSTCPETRRRKATGALGCHKPGVNGNLLLGLVEALVVGLSVQRNGMVSDEFGCFHLHTMNYAEVEQRLLWAWNRVVAHQVSHRKDFAGLWQVDVHATRKALHALPPDDQAMYRHSLSGGLYTESYKAKWADQTDACKWCGQPDTLHHRYWTCPQHQDLRETHAPLATEVLDSIPPALALRGWSLFPHTWHAWISTLATLPTELPVPAIGLRPDCWNDVFTDGSCLFQSTPMYRLAAWSVVCAQPFSGSWTPGGSTVLGASFLPGICQTAYRAELFALAYTLHCAARARAPVRCRRTEFSAVLAPNLRTQGALLDPLIWVCGEEKRCRKFRGSMHVKRAIIWLLERLDLSPGNPGPLRINGQWVDTSSRPYLDAERFPARQRTKWFRQFLKALFKEVENWLTTHLREPCVRAASTLKSLPLAAQTSSMLHDAMLIAEEEGARKGRPEKLHDDRFTTWDDLVEDQSQTNSCCANAVCGAYEYMGKRDAMEKGGSVFVDDISRLFIYYVGRKRDQQLDRSKAKLAPRDEGMSLGGALSALEMKGACLEKNWPFNISKVNDTPSNACFREAIRYKIAESRKVPVDLSSMRQCLAEGHPIVFGLKLTAQFFKPSPGGGIVTPDVDDPQSAEHGLHAMLIVGYNDRQEVFIVRNSWGTSWGDKGYGYVPYDYICNDDFNFLGQYAIIGLSQYDFSRNVDDGQDYQIGDADDDQPELEEIEDDPQDDVEDEFDPEDEFNPEKEARRVFETYDINNDGALAGHELFMCFMGNGVPMTMKQFQKISRDHRLDQGEKMDFDQFFAEKAMTKPWKMGDARIRHPGMFGILGIMES</sequence>
<evidence type="ECO:0000313" key="6">
    <source>
        <dbReference type="EMBL" id="CAI4018621.1"/>
    </source>
</evidence>
<evidence type="ECO:0000313" key="7">
    <source>
        <dbReference type="EMBL" id="CAL4805933.1"/>
    </source>
</evidence>
<accession>A0A9P1M142</accession>
<dbReference type="InterPro" id="IPR000668">
    <property type="entry name" value="Peptidase_C1A_C"/>
</dbReference>
<dbReference type="PANTHER" id="PTHR12411">
    <property type="entry name" value="CYSTEINE PROTEASE FAMILY C1-RELATED"/>
    <property type="match status" value="1"/>
</dbReference>
<evidence type="ECO:0000256" key="1">
    <source>
        <dbReference type="ARBA" id="ARBA00008455"/>
    </source>
</evidence>
<feature type="domain" description="EF-hand" evidence="5">
    <location>
        <begin position="2705"/>
        <end position="2740"/>
    </location>
</feature>
<dbReference type="CDD" id="cd02619">
    <property type="entry name" value="Peptidase_C1"/>
    <property type="match status" value="1"/>
</dbReference>
<comment type="similarity">
    <text evidence="1">Belongs to the peptidase C1 family.</text>
</comment>
<dbReference type="PROSITE" id="PS00639">
    <property type="entry name" value="THIOL_PROTEASE_HIS"/>
    <property type="match status" value="1"/>
</dbReference>
<evidence type="ECO:0000256" key="4">
    <source>
        <dbReference type="SAM" id="MobiDB-lite"/>
    </source>
</evidence>
<dbReference type="InterPro" id="IPR002048">
    <property type="entry name" value="EF_hand_dom"/>
</dbReference>
<keyword evidence="8" id="KW-1185">Reference proteome</keyword>
<dbReference type="InterPro" id="IPR038765">
    <property type="entry name" value="Papain-like_cys_pep_sf"/>
</dbReference>
<dbReference type="Proteomes" id="UP001152797">
    <property type="component" value="Unassembled WGS sequence"/>
</dbReference>
<evidence type="ECO:0000256" key="3">
    <source>
        <dbReference type="ARBA" id="ARBA00023145"/>
    </source>
</evidence>
<reference evidence="7 8" key="2">
    <citation type="submission" date="2024-05" db="EMBL/GenBank/DDBJ databases">
        <authorList>
            <person name="Chen Y."/>
            <person name="Shah S."/>
            <person name="Dougan E. K."/>
            <person name="Thang M."/>
            <person name="Chan C."/>
        </authorList>
    </citation>
    <scope>NUCLEOTIDE SEQUENCE [LARGE SCALE GENOMIC DNA]</scope>
</reference>
<name>A0A9P1M142_9DINO</name>
<dbReference type="GO" id="GO:0008234">
    <property type="term" value="F:cysteine-type peptidase activity"/>
    <property type="evidence" value="ECO:0007669"/>
    <property type="project" value="InterPro"/>
</dbReference>
<keyword evidence="2" id="KW-0106">Calcium</keyword>
<feature type="compositionally biased region" description="Acidic residues" evidence="4">
    <location>
        <begin position="2675"/>
        <end position="2703"/>
    </location>
</feature>
<feature type="region of interest" description="Disordered" evidence="4">
    <location>
        <begin position="2667"/>
        <end position="2703"/>
    </location>
</feature>
<dbReference type="InterPro" id="IPR025660">
    <property type="entry name" value="Pept_his_AS"/>
</dbReference>
<dbReference type="InterPro" id="IPR011992">
    <property type="entry name" value="EF-hand-dom_pair"/>
</dbReference>
<dbReference type="OrthoDB" id="423732at2759"/>
<reference evidence="6" key="1">
    <citation type="submission" date="2022-10" db="EMBL/GenBank/DDBJ databases">
        <authorList>
            <person name="Chen Y."/>
            <person name="Dougan E. K."/>
            <person name="Chan C."/>
            <person name="Rhodes N."/>
            <person name="Thang M."/>
        </authorList>
    </citation>
    <scope>NUCLEOTIDE SEQUENCE</scope>
</reference>
<comment type="caution">
    <text evidence="6">The sequence shown here is derived from an EMBL/GenBank/DDBJ whole genome shotgun (WGS) entry which is preliminary data.</text>
</comment>
<proteinExistence type="inferred from homology"/>
<evidence type="ECO:0000313" key="8">
    <source>
        <dbReference type="Proteomes" id="UP001152797"/>
    </source>
</evidence>
<dbReference type="InterPro" id="IPR036691">
    <property type="entry name" value="Endo/exonu/phosph_ase_sf"/>
</dbReference>
<evidence type="ECO:0000256" key="2">
    <source>
        <dbReference type="ARBA" id="ARBA00022837"/>
    </source>
</evidence>
<protein>
    <submittedName>
        <fullName evidence="7">Violaxanthin de-epoxidase, chloroplastic</fullName>
    </submittedName>
</protein>